<dbReference type="GO" id="GO:0033897">
    <property type="term" value="F:ribonuclease T2 activity"/>
    <property type="evidence" value="ECO:0007669"/>
    <property type="project" value="InterPro"/>
</dbReference>
<sequence>MAGLRSWARALLGILAVLPAEGRYMNCGPGVPLCGVLALESGFGRNYYRHKEPVVHGLWPQVGNYGSSKCMPPRSDGPTRMVYSCYRTEGDRRHTLWFEGHEWAKHGRCAGAVDEDDFFAQVCALSSRPLQLMEDARSGGFEAMVSALRRAGYPVFAVDTHNDQIELSACAGMDGRWKLAPVGRFPEVCGAGAAPAPKPTPPAVGGDVCVPNRRGPRCHSDSQCSGIPGCSRCAHSGYCTSTPLYSEAAEATLLTVAVPAPLTAGGAVLAAGCWVAVLAAGGLLAAAVQLRLERSGATAALLDDQYLTI</sequence>
<gene>
    <name evidence="3" type="ORF">PBAH0796_LOCUS2384</name>
</gene>
<dbReference type="Gene3D" id="3.90.730.10">
    <property type="entry name" value="Ribonuclease T2-like"/>
    <property type="match status" value="1"/>
</dbReference>
<keyword evidence="1" id="KW-0812">Transmembrane</keyword>
<reference evidence="3" key="1">
    <citation type="submission" date="2021-01" db="EMBL/GenBank/DDBJ databases">
        <authorList>
            <person name="Corre E."/>
            <person name="Pelletier E."/>
            <person name="Niang G."/>
            <person name="Scheremetjew M."/>
            <person name="Finn R."/>
            <person name="Kale V."/>
            <person name="Holt S."/>
            <person name="Cochrane G."/>
            <person name="Meng A."/>
            <person name="Brown T."/>
            <person name="Cohen L."/>
        </authorList>
    </citation>
    <scope>NUCLEOTIDE SEQUENCE</scope>
    <source>
        <strain evidence="3">Pbaha01</strain>
    </source>
</reference>
<name>A0A7R9ZXE7_9DINO</name>
<dbReference type="GO" id="GO:0003723">
    <property type="term" value="F:RNA binding"/>
    <property type="evidence" value="ECO:0007669"/>
    <property type="project" value="InterPro"/>
</dbReference>
<dbReference type="InterPro" id="IPR033130">
    <property type="entry name" value="RNase_T2_His_AS_2"/>
</dbReference>
<dbReference type="EMBL" id="HBEG01004020">
    <property type="protein sequence ID" value="CAD8346646.1"/>
    <property type="molecule type" value="Transcribed_RNA"/>
</dbReference>
<feature type="signal peptide" evidence="2">
    <location>
        <begin position="1"/>
        <end position="22"/>
    </location>
</feature>
<keyword evidence="1" id="KW-1133">Transmembrane helix</keyword>
<dbReference type="AlphaFoldDB" id="A0A7R9ZXE7"/>
<feature type="chain" id="PRO_5030632526" evidence="2">
    <location>
        <begin position="23"/>
        <end position="309"/>
    </location>
</feature>
<organism evidence="3">
    <name type="scientific">Pyrodinium bahamense</name>
    <dbReference type="NCBI Taxonomy" id="73915"/>
    <lineage>
        <taxon>Eukaryota</taxon>
        <taxon>Sar</taxon>
        <taxon>Alveolata</taxon>
        <taxon>Dinophyceae</taxon>
        <taxon>Gonyaulacales</taxon>
        <taxon>Pyrocystaceae</taxon>
        <taxon>Pyrodinium</taxon>
    </lineage>
</organism>
<dbReference type="SUPFAM" id="SSF55895">
    <property type="entry name" value="Ribonuclease Rh-like"/>
    <property type="match status" value="1"/>
</dbReference>
<dbReference type="InterPro" id="IPR036430">
    <property type="entry name" value="RNase_T2-like_sf"/>
</dbReference>
<evidence type="ECO:0000256" key="2">
    <source>
        <dbReference type="SAM" id="SignalP"/>
    </source>
</evidence>
<proteinExistence type="predicted"/>
<evidence type="ECO:0000313" key="3">
    <source>
        <dbReference type="EMBL" id="CAD8346646.1"/>
    </source>
</evidence>
<evidence type="ECO:0000256" key="1">
    <source>
        <dbReference type="SAM" id="Phobius"/>
    </source>
</evidence>
<feature type="transmembrane region" description="Helical" evidence="1">
    <location>
        <begin position="267"/>
        <end position="288"/>
    </location>
</feature>
<keyword evidence="2" id="KW-0732">Signal</keyword>
<accession>A0A7R9ZXE7</accession>
<keyword evidence="1" id="KW-0472">Membrane</keyword>
<dbReference type="PROSITE" id="PS00531">
    <property type="entry name" value="RNASE_T2_2"/>
    <property type="match status" value="1"/>
</dbReference>
<protein>
    <submittedName>
        <fullName evidence="3">Uncharacterized protein</fullName>
    </submittedName>
</protein>